<accession>A0AAD7MRP6</accession>
<comment type="caution">
    <text evidence="1">The sequence shown here is derived from an EMBL/GenBank/DDBJ whole genome shotgun (WGS) entry which is preliminary data.</text>
</comment>
<keyword evidence="2" id="KW-1185">Reference proteome</keyword>
<gene>
    <name evidence="1" type="ORF">B0H16DRAFT_231979</name>
</gene>
<proteinExistence type="predicted"/>
<dbReference type="Proteomes" id="UP001215598">
    <property type="component" value="Unassembled WGS sequence"/>
</dbReference>
<evidence type="ECO:0000313" key="2">
    <source>
        <dbReference type="Proteomes" id="UP001215598"/>
    </source>
</evidence>
<sequence>MTSPVAHPLDSCPLFSDCRQPFAHWPALASAPLPVPPAPRSLISSLHASLIPNRQASTRPHRCRSPRVKASTQALSVDMRSVGWTTVEDSTSSSRLLSLLPPSMPFPPYSPYSPLPPSRDRVLLITHGRVVCSRSRAAKSASCPGAQLLHSPPPRPLAPASIVIAPATRAKCRRLSHPPRMRVLRLRRSPHTSRLCGSCE</sequence>
<organism evidence="1 2">
    <name type="scientific">Mycena metata</name>
    <dbReference type="NCBI Taxonomy" id="1033252"/>
    <lineage>
        <taxon>Eukaryota</taxon>
        <taxon>Fungi</taxon>
        <taxon>Dikarya</taxon>
        <taxon>Basidiomycota</taxon>
        <taxon>Agaricomycotina</taxon>
        <taxon>Agaricomycetes</taxon>
        <taxon>Agaricomycetidae</taxon>
        <taxon>Agaricales</taxon>
        <taxon>Marasmiineae</taxon>
        <taxon>Mycenaceae</taxon>
        <taxon>Mycena</taxon>
    </lineage>
</organism>
<evidence type="ECO:0000313" key="1">
    <source>
        <dbReference type="EMBL" id="KAJ7729027.1"/>
    </source>
</evidence>
<name>A0AAD7MRP6_9AGAR</name>
<reference evidence="1" key="1">
    <citation type="submission" date="2023-03" db="EMBL/GenBank/DDBJ databases">
        <title>Massive genome expansion in bonnet fungi (Mycena s.s.) driven by repeated elements and novel gene families across ecological guilds.</title>
        <authorList>
            <consortium name="Lawrence Berkeley National Laboratory"/>
            <person name="Harder C.B."/>
            <person name="Miyauchi S."/>
            <person name="Viragh M."/>
            <person name="Kuo A."/>
            <person name="Thoen E."/>
            <person name="Andreopoulos B."/>
            <person name="Lu D."/>
            <person name="Skrede I."/>
            <person name="Drula E."/>
            <person name="Henrissat B."/>
            <person name="Morin E."/>
            <person name="Kohler A."/>
            <person name="Barry K."/>
            <person name="LaButti K."/>
            <person name="Morin E."/>
            <person name="Salamov A."/>
            <person name="Lipzen A."/>
            <person name="Mereny Z."/>
            <person name="Hegedus B."/>
            <person name="Baldrian P."/>
            <person name="Stursova M."/>
            <person name="Weitz H."/>
            <person name="Taylor A."/>
            <person name="Grigoriev I.V."/>
            <person name="Nagy L.G."/>
            <person name="Martin F."/>
            <person name="Kauserud H."/>
        </authorList>
    </citation>
    <scope>NUCLEOTIDE SEQUENCE</scope>
    <source>
        <strain evidence="1">CBHHK182m</strain>
    </source>
</reference>
<dbReference type="EMBL" id="JARKIB010000168">
    <property type="protein sequence ID" value="KAJ7729027.1"/>
    <property type="molecule type" value="Genomic_DNA"/>
</dbReference>
<protein>
    <submittedName>
        <fullName evidence="1">Uncharacterized protein</fullName>
    </submittedName>
</protein>
<dbReference type="AlphaFoldDB" id="A0AAD7MRP6"/>